<gene>
    <name evidence="4" type="ORF">KFE25_006203</name>
</gene>
<evidence type="ECO:0000313" key="5">
    <source>
        <dbReference type="Proteomes" id="UP000751190"/>
    </source>
</evidence>
<dbReference type="Proteomes" id="UP000751190">
    <property type="component" value="Unassembled WGS sequence"/>
</dbReference>
<accession>A0A8J6CJB7</accession>
<feature type="region of interest" description="Disordered" evidence="2">
    <location>
        <begin position="474"/>
        <end position="511"/>
    </location>
</feature>
<organism evidence="4 5">
    <name type="scientific">Diacronema lutheri</name>
    <name type="common">Unicellular marine alga</name>
    <name type="synonym">Monochrysis lutheri</name>
    <dbReference type="NCBI Taxonomy" id="2081491"/>
    <lineage>
        <taxon>Eukaryota</taxon>
        <taxon>Haptista</taxon>
        <taxon>Haptophyta</taxon>
        <taxon>Pavlovophyceae</taxon>
        <taxon>Pavlovales</taxon>
        <taxon>Pavlovaceae</taxon>
        <taxon>Diacronema</taxon>
    </lineage>
</organism>
<dbReference type="AlphaFoldDB" id="A0A8J6CJB7"/>
<evidence type="ECO:0000313" key="4">
    <source>
        <dbReference type="EMBL" id="KAG8469748.1"/>
    </source>
</evidence>
<dbReference type="OrthoDB" id="185373at2759"/>
<feature type="signal peptide" evidence="3">
    <location>
        <begin position="1"/>
        <end position="22"/>
    </location>
</feature>
<evidence type="ECO:0008006" key="6">
    <source>
        <dbReference type="Google" id="ProtNLM"/>
    </source>
</evidence>
<feature type="compositionally biased region" description="Basic and acidic residues" evidence="2">
    <location>
        <begin position="54"/>
        <end position="64"/>
    </location>
</feature>
<dbReference type="PANTHER" id="PTHR47447:SF17">
    <property type="entry name" value="OS12G0638900 PROTEIN"/>
    <property type="match status" value="1"/>
</dbReference>
<comment type="caution">
    <text evidence="4">The sequence shown here is derived from an EMBL/GenBank/DDBJ whole genome shotgun (WGS) entry which is preliminary data.</text>
</comment>
<sequence length="511" mass="53412">MFRVRGRLLCAVRSGLLARSAALSCARGTRNRAVRTFASAASALPARGAPPLDGAERSPAERELPPQLSAEELEAELRGAADAGAADALREHALAMVAELGDCESARTLSEAVVTSLVRERRAGEAWAAFDAARARGVQPTAGTFAAVVQACALTDEVERAESAIDAMAHTAHWPPPSACWENLLFAYAARADALGRLTREEKAALRRHNVPTARESVVAGALSALRRMSAEGVATSPSTQLGLLRVLAAAGQPRRAQAVLAALLHARAPLSESHFACAIDACGVAARAASGGLGAEEHLAEALGIVDALPSTLGAPPGERALRAMLRAYACAGRLNRALEWLARGYAAHGAAPTAECYGVAVRMCRETARPDVALEVLRAARARGIVLGASDGTAEQLAALAARWQLGSAVCGSATSSTRARAASSVLYELVDEMRHHPPLSRAADQVLARAELGASDRPQPRVLALRGAGRPVLGTRRTPGRARPRLRLAGRSAPRPVGLFARRRQHPG</sequence>
<evidence type="ECO:0000256" key="2">
    <source>
        <dbReference type="SAM" id="MobiDB-lite"/>
    </source>
</evidence>
<protein>
    <recommendedName>
        <fullName evidence="6">Pentacotripeptide-repeat region of PRORP domain-containing protein</fullName>
    </recommendedName>
</protein>
<name>A0A8J6CJB7_DIALT</name>
<dbReference type="Gene3D" id="1.25.40.10">
    <property type="entry name" value="Tetratricopeptide repeat domain"/>
    <property type="match status" value="2"/>
</dbReference>
<dbReference type="EMBL" id="JAGTXO010000002">
    <property type="protein sequence ID" value="KAG8469748.1"/>
    <property type="molecule type" value="Genomic_DNA"/>
</dbReference>
<feature type="compositionally biased region" description="Basic residues" evidence="2">
    <location>
        <begin position="481"/>
        <end position="491"/>
    </location>
</feature>
<proteinExistence type="predicted"/>
<keyword evidence="5" id="KW-1185">Reference proteome</keyword>
<evidence type="ECO:0000256" key="3">
    <source>
        <dbReference type="SAM" id="SignalP"/>
    </source>
</evidence>
<evidence type="ECO:0000256" key="1">
    <source>
        <dbReference type="ARBA" id="ARBA00022737"/>
    </source>
</evidence>
<feature type="region of interest" description="Disordered" evidence="2">
    <location>
        <begin position="45"/>
        <end position="64"/>
    </location>
</feature>
<dbReference type="InterPro" id="IPR011990">
    <property type="entry name" value="TPR-like_helical_dom_sf"/>
</dbReference>
<feature type="chain" id="PRO_5035232434" description="Pentacotripeptide-repeat region of PRORP domain-containing protein" evidence="3">
    <location>
        <begin position="23"/>
        <end position="511"/>
    </location>
</feature>
<dbReference type="PANTHER" id="PTHR47447">
    <property type="entry name" value="OS03G0856100 PROTEIN"/>
    <property type="match status" value="1"/>
</dbReference>
<keyword evidence="1" id="KW-0677">Repeat</keyword>
<keyword evidence="3" id="KW-0732">Signal</keyword>
<reference evidence="4" key="1">
    <citation type="submission" date="2021-05" db="EMBL/GenBank/DDBJ databases">
        <title>The genome of the haptophyte Pavlova lutheri (Diacronema luteri, Pavlovales) - a model for lipid biosynthesis in eukaryotic algae.</title>
        <authorList>
            <person name="Hulatt C.J."/>
            <person name="Posewitz M.C."/>
        </authorList>
    </citation>
    <scope>NUCLEOTIDE SEQUENCE</scope>
    <source>
        <strain evidence="4">NIVA-4/92</strain>
    </source>
</reference>